<comment type="subcellular location">
    <subcellularLocation>
        <location evidence="2">Membrane</location>
        <topology evidence="2">Single-pass membrane protein</topology>
    </subcellularLocation>
</comment>
<evidence type="ECO:0000256" key="6">
    <source>
        <dbReference type="ARBA" id="ARBA00022723"/>
    </source>
</evidence>
<evidence type="ECO:0000256" key="4">
    <source>
        <dbReference type="ARBA" id="ARBA00022617"/>
    </source>
</evidence>
<dbReference type="PANTHER" id="PTHR47953:SF19">
    <property type="entry name" value="OS06G0641600 PROTEIN"/>
    <property type="match status" value="1"/>
</dbReference>
<evidence type="ECO:0000256" key="3">
    <source>
        <dbReference type="ARBA" id="ARBA00010617"/>
    </source>
</evidence>
<keyword evidence="10" id="KW-0503">Monooxygenase</keyword>
<proteinExistence type="inferred from homology"/>
<dbReference type="PANTHER" id="PTHR47953">
    <property type="entry name" value="OS08G0105600 PROTEIN"/>
    <property type="match status" value="1"/>
</dbReference>
<dbReference type="Gene3D" id="1.10.630.10">
    <property type="entry name" value="Cytochrome P450"/>
    <property type="match status" value="1"/>
</dbReference>
<dbReference type="GO" id="GO:0016705">
    <property type="term" value="F:oxidoreductase activity, acting on paired donors, with incorporation or reduction of molecular oxygen"/>
    <property type="evidence" value="ECO:0007669"/>
    <property type="project" value="InterPro"/>
</dbReference>
<dbReference type="Proteomes" id="UP000032180">
    <property type="component" value="Chromosome 2"/>
</dbReference>
<protein>
    <recommendedName>
        <fullName evidence="14">Cytochrome P450</fullName>
    </recommendedName>
</protein>
<reference evidence="12 13" key="1">
    <citation type="submission" date="2012-08" db="EMBL/GenBank/DDBJ databases">
        <title>Oryza genome evolution.</title>
        <authorList>
            <person name="Wing R.A."/>
        </authorList>
    </citation>
    <scope>NUCLEOTIDE SEQUENCE</scope>
</reference>
<dbReference type="InterPro" id="IPR052306">
    <property type="entry name" value="CYP450_71D"/>
</dbReference>
<dbReference type="Pfam" id="PF00067">
    <property type="entry name" value="p450"/>
    <property type="match status" value="1"/>
</dbReference>
<keyword evidence="8" id="KW-0560">Oxidoreductase</keyword>
<keyword evidence="5" id="KW-0812">Transmembrane</keyword>
<evidence type="ECO:0000256" key="2">
    <source>
        <dbReference type="ARBA" id="ARBA00004167"/>
    </source>
</evidence>
<evidence type="ECO:0000256" key="7">
    <source>
        <dbReference type="ARBA" id="ARBA00022989"/>
    </source>
</evidence>
<dbReference type="HOGENOM" id="CLU_001570_29_0_1"/>
<dbReference type="GO" id="GO:0016020">
    <property type="term" value="C:membrane"/>
    <property type="evidence" value="ECO:0007669"/>
    <property type="project" value="UniProtKB-SubCell"/>
</dbReference>
<dbReference type="GO" id="GO:0005506">
    <property type="term" value="F:iron ion binding"/>
    <property type="evidence" value="ECO:0007669"/>
    <property type="project" value="InterPro"/>
</dbReference>
<reference evidence="12" key="3">
    <citation type="submission" date="2015-04" db="UniProtKB">
        <authorList>
            <consortium name="EnsemblPlants"/>
        </authorList>
    </citation>
    <scope>IDENTIFICATION</scope>
</reference>
<keyword evidence="13" id="KW-1185">Reference proteome</keyword>
<evidence type="ECO:0000256" key="11">
    <source>
        <dbReference type="ARBA" id="ARBA00023136"/>
    </source>
</evidence>
<evidence type="ECO:0000256" key="8">
    <source>
        <dbReference type="ARBA" id="ARBA00023002"/>
    </source>
</evidence>
<accession>A0A0D9VD31</accession>
<dbReference type="Gramene" id="LPERR02G05690.1">
    <property type="protein sequence ID" value="LPERR02G05690.1"/>
    <property type="gene ID" value="LPERR02G05690"/>
</dbReference>
<dbReference type="PRINTS" id="PR00463">
    <property type="entry name" value="EP450I"/>
</dbReference>
<evidence type="ECO:0000256" key="10">
    <source>
        <dbReference type="ARBA" id="ARBA00023033"/>
    </source>
</evidence>
<name>A0A0D9VD31_9ORYZ</name>
<keyword evidence="6" id="KW-0479">Metal-binding</keyword>
<sequence length="154" mass="17978">MTNLPYMRLVIMETLWLHPPAPLLLPRKCGSPYQILGFDIPEGVMVIVNAWAIGRDPTYWDKPNEFMPERFEHNGRDFKGLDFEFIPKTKDMPGHHVWMAHVELVLAALLYHFDWDLPEGMVAEDLDMTEDFGVTTQRRSDLLVRPVQRVPQYV</sequence>
<comment type="similarity">
    <text evidence="3">Belongs to the cytochrome P450 family.</text>
</comment>
<evidence type="ECO:0000313" key="12">
    <source>
        <dbReference type="EnsemblPlants" id="LPERR02G05690.1"/>
    </source>
</evidence>
<evidence type="ECO:0000256" key="1">
    <source>
        <dbReference type="ARBA" id="ARBA00001971"/>
    </source>
</evidence>
<dbReference type="GO" id="GO:0004497">
    <property type="term" value="F:monooxygenase activity"/>
    <property type="evidence" value="ECO:0007669"/>
    <property type="project" value="UniProtKB-KW"/>
</dbReference>
<keyword evidence="4" id="KW-0349">Heme</keyword>
<keyword evidence="7" id="KW-1133">Transmembrane helix</keyword>
<dbReference type="InterPro" id="IPR002401">
    <property type="entry name" value="Cyt_P450_E_grp-I"/>
</dbReference>
<evidence type="ECO:0000256" key="9">
    <source>
        <dbReference type="ARBA" id="ARBA00023004"/>
    </source>
</evidence>
<reference evidence="13" key="2">
    <citation type="submission" date="2013-12" db="EMBL/GenBank/DDBJ databases">
        <authorList>
            <person name="Yu Y."/>
            <person name="Lee S."/>
            <person name="de Baynast K."/>
            <person name="Wissotski M."/>
            <person name="Liu L."/>
            <person name="Talag J."/>
            <person name="Goicoechea J."/>
            <person name="Angelova A."/>
            <person name="Jetty R."/>
            <person name="Kudrna D."/>
            <person name="Golser W."/>
            <person name="Rivera L."/>
            <person name="Zhang J."/>
            <person name="Wing R."/>
        </authorList>
    </citation>
    <scope>NUCLEOTIDE SEQUENCE</scope>
</reference>
<dbReference type="eggNOG" id="KOG0156">
    <property type="taxonomic scope" value="Eukaryota"/>
</dbReference>
<dbReference type="AlphaFoldDB" id="A0A0D9VD31"/>
<dbReference type="EnsemblPlants" id="LPERR02G05690.1">
    <property type="protein sequence ID" value="LPERR02G05690.1"/>
    <property type="gene ID" value="LPERR02G05690"/>
</dbReference>
<dbReference type="SUPFAM" id="SSF48264">
    <property type="entry name" value="Cytochrome P450"/>
    <property type="match status" value="1"/>
</dbReference>
<dbReference type="GO" id="GO:0020037">
    <property type="term" value="F:heme binding"/>
    <property type="evidence" value="ECO:0007669"/>
    <property type="project" value="InterPro"/>
</dbReference>
<organism evidence="12 13">
    <name type="scientific">Leersia perrieri</name>
    <dbReference type="NCBI Taxonomy" id="77586"/>
    <lineage>
        <taxon>Eukaryota</taxon>
        <taxon>Viridiplantae</taxon>
        <taxon>Streptophyta</taxon>
        <taxon>Embryophyta</taxon>
        <taxon>Tracheophyta</taxon>
        <taxon>Spermatophyta</taxon>
        <taxon>Magnoliopsida</taxon>
        <taxon>Liliopsida</taxon>
        <taxon>Poales</taxon>
        <taxon>Poaceae</taxon>
        <taxon>BOP clade</taxon>
        <taxon>Oryzoideae</taxon>
        <taxon>Oryzeae</taxon>
        <taxon>Oryzinae</taxon>
        <taxon>Leersia</taxon>
    </lineage>
</organism>
<evidence type="ECO:0000256" key="5">
    <source>
        <dbReference type="ARBA" id="ARBA00022692"/>
    </source>
</evidence>
<dbReference type="InterPro" id="IPR001128">
    <property type="entry name" value="Cyt_P450"/>
</dbReference>
<dbReference type="STRING" id="77586.A0A0D9VD31"/>
<evidence type="ECO:0000313" key="13">
    <source>
        <dbReference type="Proteomes" id="UP000032180"/>
    </source>
</evidence>
<keyword evidence="9" id="KW-0408">Iron</keyword>
<comment type="cofactor">
    <cofactor evidence="1">
        <name>heme</name>
        <dbReference type="ChEBI" id="CHEBI:30413"/>
    </cofactor>
</comment>
<keyword evidence="11" id="KW-0472">Membrane</keyword>
<evidence type="ECO:0008006" key="14">
    <source>
        <dbReference type="Google" id="ProtNLM"/>
    </source>
</evidence>
<dbReference type="InterPro" id="IPR036396">
    <property type="entry name" value="Cyt_P450_sf"/>
</dbReference>